<feature type="modified residue" description="4-aspartylphosphate" evidence="13">
    <location>
        <position position="502"/>
    </location>
</feature>
<dbReference type="InterPro" id="IPR003661">
    <property type="entry name" value="HisK_dim/P_dom"/>
</dbReference>
<dbReference type="InterPro" id="IPR001789">
    <property type="entry name" value="Sig_transdc_resp-reg_receiver"/>
</dbReference>
<evidence type="ECO:0000259" key="15">
    <source>
        <dbReference type="PROSITE" id="PS50109"/>
    </source>
</evidence>
<evidence type="ECO:0000256" key="14">
    <source>
        <dbReference type="SAM" id="Coils"/>
    </source>
</evidence>
<dbReference type="PROSITE" id="PS50110">
    <property type="entry name" value="RESPONSE_REGULATORY"/>
    <property type="match status" value="2"/>
</dbReference>
<dbReference type="Gene3D" id="3.30.450.20">
    <property type="entry name" value="PAS domain"/>
    <property type="match status" value="1"/>
</dbReference>
<dbReference type="EC" id="2.7.13.3" evidence="3"/>
<dbReference type="Pfam" id="PF01627">
    <property type="entry name" value="Hpt"/>
    <property type="match status" value="1"/>
</dbReference>
<dbReference type="Gene3D" id="3.40.50.2300">
    <property type="match status" value="2"/>
</dbReference>
<dbReference type="SUPFAM" id="SSF55874">
    <property type="entry name" value="ATPase domain of HSP90 chaperone/DNA topoisomerase II/histidine kinase"/>
    <property type="match status" value="1"/>
</dbReference>
<evidence type="ECO:0000313" key="20">
    <source>
        <dbReference type="Proteomes" id="UP001172778"/>
    </source>
</evidence>
<dbReference type="EMBL" id="JARRAF010000006">
    <property type="protein sequence ID" value="MDK2123878.1"/>
    <property type="molecule type" value="Genomic_DNA"/>
</dbReference>
<dbReference type="SUPFAM" id="SSF55785">
    <property type="entry name" value="PYP-like sensor domain (PAS domain)"/>
    <property type="match status" value="2"/>
</dbReference>
<comment type="subcellular location">
    <subcellularLocation>
        <location evidence="2">Cell membrane</location>
        <topology evidence="2">Multi-pass membrane protein</topology>
    </subcellularLocation>
</comment>
<proteinExistence type="predicted"/>
<dbReference type="RefSeq" id="WP_284100182.1">
    <property type="nucleotide sequence ID" value="NZ_JARRAF010000006.1"/>
</dbReference>
<evidence type="ECO:0000256" key="7">
    <source>
        <dbReference type="ARBA" id="ARBA00022741"/>
    </source>
</evidence>
<evidence type="ECO:0000256" key="6">
    <source>
        <dbReference type="ARBA" id="ARBA00022692"/>
    </source>
</evidence>
<keyword evidence="4" id="KW-1003">Cell membrane</keyword>
<keyword evidence="7" id="KW-0547">Nucleotide-binding</keyword>
<dbReference type="InterPro" id="IPR036890">
    <property type="entry name" value="HATPase_C_sf"/>
</dbReference>
<dbReference type="SUPFAM" id="SSF52172">
    <property type="entry name" value="CheY-like"/>
    <property type="match status" value="2"/>
</dbReference>
<dbReference type="SMART" id="SM00073">
    <property type="entry name" value="HPT"/>
    <property type="match status" value="1"/>
</dbReference>
<dbReference type="CDD" id="cd17546">
    <property type="entry name" value="REC_hyHK_CKI1_RcsC-like"/>
    <property type="match status" value="1"/>
</dbReference>
<protein>
    <recommendedName>
        <fullName evidence="3">histidine kinase</fullName>
        <ecNumber evidence="3">2.7.13.3</ecNumber>
    </recommendedName>
</protein>
<dbReference type="Gene3D" id="1.10.287.130">
    <property type="match status" value="1"/>
</dbReference>
<keyword evidence="8" id="KW-0067">ATP-binding</keyword>
<organism evidence="19 20">
    <name type="scientific">Parachitinimonas caeni</name>
    <dbReference type="NCBI Taxonomy" id="3031301"/>
    <lineage>
        <taxon>Bacteria</taxon>
        <taxon>Pseudomonadati</taxon>
        <taxon>Pseudomonadota</taxon>
        <taxon>Betaproteobacteria</taxon>
        <taxon>Neisseriales</taxon>
        <taxon>Chitinibacteraceae</taxon>
        <taxon>Parachitinimonas</taxon>
    </lineage>
</organism>
<evidence type="ECO:0000256" key="3">
    <source>
        <dbReference type="ARBA" id="ARBA00012438"/>
    </source>
</evidence>
<dbReference type="PROSITE" id="PS50113">
    <property type="entry name" value="PAC"/>
    <property type="match status" value="1"/>
</dbReference>
<evidence type="ECO:0000256" key="12">
    <source>
        <dbReference type="PROSITE-ProRule" id="PRU00110"/>
    </source>
</evidence>
<evidence type="ECO:0000256" key="1">
    <source>
        <dbReference type="ARBA" id="ARBA00000085"/>
    </source>
</evidence>
<dbReference type="PROSITE" id="PS50894">
    <property type="entry name" value="HPT"/>
    <property type="match status" value="1"/>
</dbReference>
<dbReference type="Pfam" id="PF00512">
    <property type="entry name" value="HisKA"/>
    <property type="match status" value="1"/>
</dbReference>
<dbReference type="SUPFAM" id="SSF47384">
    <property type="entry name" value="Homodimeric domain of signal transducing histidine kinase"/>
    <property type="match status" value="1"/>
</dbReference>
<evidence type="ECO:0000259" key="16">
    <source>
        <dbReference type="PROSITE" id="PS50110"/>
    </source>
</evidence>
<feature type="domain" description="PAC" evidence="17">
    <location>
        <begin position="7"/>
        <end position="61"/>
    </location>
</feature>
<dbReference type="PANTHER" id="PTHR45339:SF1">
    <property type="entry name" value="HYBRID SIGNAL TRANSDUCTION HISTIDINE KINASE J"/>
    <property type="match status" value="1"/>
</dbReference>
<keyword evidence="9" id="KW-1133">Transmembrane helix</keyword>
<dbReference type="SMART" id="SM00387">
    <property type="entry name" value="HATPase_c"/>
    <property type="match status" value="1"/>
</dbReference>
<keyword evidence="11" id="KW-0472">Membrane</keyword>
<dbReference type="CDD" id="cd00082">
    <property type="entry name" value="HisKA"/>
    <property type="match status" value="1"/>
</dbReference>
<keyword evidence="20" id="KW-1185">Reference proteome</keyword>
<evidence type="ECO:0000313" key="19">
    <source>
        <dbReference type="EMBL" id="MDK2123878.1"/>
    </source>
</evidence>
<dbReference type="CDD" id="cd00088">
    <property type="entry name" value="HPT"/>
    <property type="match status" value="1"/>
</dbReference>
<dbReference type="CDD" id="cd16922">
    <property type="entry name" value="HATPase_EvgS-ArcB-TorS-like"/>
    <property type="match status" value="1"/>
</dbReference>
<dbReference type="InterPro" id="IPR004358">
    <property type="entry name" value="Sig_transdc_His_kin-like_C"/>
</dbReference>
<dbReference type="PROSITE" id="PS50109">
    <property type="entry name" value="HIS_KIN"/>
    <property type="match status" value="1"/>
</dbReference>
<dbReference type="Pfam" id="PF12860">
    <property type="entry name" value="PAS_7"/>
    <property type="match status" value="1"/>
</dbReference>
<dbReference type="Proteomes" id="UP001172778">
    <property type="component" value="Unassembled WGS sequence"/>
</dbReference>
<dbReference type="SMART" id="SM00448">
    <property type="entry name" value="REC"/>
    <property type="match status" value="2"/>
</dbReference>
<evidence type="ECO:0000256" key="10">
    <source>
        <dbReference type="ARBA" id="ARBA00023012"/>
    </source>
</evidence>
<keyword evidence="14" id="KW-0175">Coiled coil</keyword>
<evidence type="ECO:0000256" key="13">
    <source>
        <dbReference type="PROSITE-ProRule" id="PRU00169"/>
    </source>
</evidence>
<keyword evidence="10" id="KW-0902">Two-component regulatory system</keyword>
<feature type="domain" description="Histidine kinase" evidence="15">
    <location>
        <begin position="206"/>
        <end position="431"/>
    </location>
</feature>
<feature type="domain" description="Response regulatory" evidence="16">
    <location>
        <begin position="599"/>
        <end position="717"/>
    </location>
</feature>
<reference evidence="19" key="1">
    <citation type="submission" date="2023-03" db="EMBL/GenBank/DDBJ databases">
        <title>Chitinimonas shenzhenensis gen. nov., sp. nov., a novel member of family Burkholderiaceae isolated from activated sludge collected in Shen Zhen, China.</title>
        <authorList>
            <person name="Wang X."/>
        </authorList>
    </citation>
    <scope>NUCLEOTIDE SEQUENCE</scope>
    <source>
        <strain evidence="19">DQS-5</strain>
    </source>
</reference>
<keyword evidence="5 13" id="KW-0597">Phosphoprotein</keyword>
<dbReference type="InterPro" id="IPR035965">
    <property type="entry name" value="PAS-like_dom_sf"/>
</dbReference>
<dbReference type="InterPro" id="IPR008207">
    <property type="entry name" value="Sig_transdc_His_kin_Hpt_dom"/>
</dbReference>
<dbReference type="CDD" id="cd00156">
    <property type="entry name" value="REC"/>
    <property type="match status" value="1"/>
</dbReference>
<dbReference type="InterPro" id="IPR000700">
    <property type="entry name" value="PAS-assoc_C"/>
</dbReference>
<dbReference type="Pfam" id="PF02518">
    <property type="entry name" value="HATPase_c"/>
    <property type="match status" value="1"/>
</dbReference>
<dbReference type="Gene3D" id="3.30.565.10">
    <property type="entry name" value="Histidine kinase-like ATPase, C-terminal domain"/>
    <property type="match status" value="1"/>
</dbReference>
<dbReference type="PRINTS" id="PR00344">
    <property type="entry name" value="BCTRLSENSOR"/>
</dbReference>
<evidence type="ECO:0000256" key="5">
    <source>
        <dbReference type="ARBA" id="ARBA00022553"/>
    </source>
</evidence>
<accession>A0ABT7DXS0</accession>
<dbReference type="PANTHER" id="PTHR45339">
    <property type="entry name" value="HYBRID SIGNAL TRANSDUCTION HISTIDINE KINASE J"/>
    <property type="match status" value="1"/>
</dbReference>
<dbReference type="SUPFAM" id="SSF47226">
    <property type="entry name" value="Histidine-containing phosphotransfer domain, HPT domain"/>
    <property type="match status" value="1"/>
</dbReference>
<evidence type="ECO:0000256" key="11">
    <source>
        <dbReference type="ARBA" id="ARBA00023136"/>
    </source>
</evidence>
<dbReference type="InterPro" id="IPR011006">
    <property type="entry name" value="CheY-like_superfamily"/>
</dbReference>
<keyword evidence="6" id="KW-0812">Transmembrane</keyword>
<evidence type="ECO:0000256" key="9">
    <source>
        <dbReference type="ARBA" id="ARBA00022989"/>
    </source>
</evidence>
<feature type="modified residue" description="4-aspartylphosphate" evidence="13">
    <location>
        <position position="648"/>
    </location>
</feature>
<sequence length="854" mass="93936">MRASSSLANDGALARRHRNGSVKWVVERGRGVFDEEGNLLYVDGVVLDNTAIKAAQEEISRTRGQLVSAIESLDVGFVMYDQDERLLICNQTFREMHPAIAGWLSPGMPYEFIARAHYQAGAPDANGMDEETWLQQKLEQQRTGEGVREIQVGDRWIRREDSRTEDGLHVSLRTDITPLKQLMLELMHAKEAAEAASLAKSQFLANMSHEIRTPMNGIIGMTELALDTQLDAEQEEYLQLVRSSANSLLVIINDILDFSKIEAGKLHIDAIPFSLRNTLADTLKSLALRAHEKGLELVSIIDTAVPDQLRADPGRLRQLIINLMGNAIKFTEAGEIEMRIGMAPDSMRSDSLHRKLHVSIRDTGIGIPQEKLGLIFEAFSQADTSTTRRYGGTGLGLAISSRLVELMGGKLWVESELGVGSTFHFTIEVEIIGTPIQTPSTPRLAQVQGMRVLMVDDNATNRRWLTQLLSGWGMRPTIAASGAEALDIVNRISEPFSLILLDGSMPEMSGFDVAESLSRRHDINATTIMMLTSSGERGDATRCGELGIDGYLVKPISQTELLDAILIALGQHQAHQAQEISKPPLVTRHVVAEQRYRLHILLVEDNPVNQKLAVRLLEKLGHRIVVAENGQEALDFSADGQFDLVLMDVQMPVMGGLEATRLIREREAGSSQHLPIVAMTANAMQGDREICLQAGMDGYVSKPINPQILIEEIDRVLDRLGNPDAPAAAAAAVALTVTEVINFDAIDMKEALARLGGDRGLLREIANIFLDDYPKRLEEVRAAISVEDGVQLSRAAHNIKGVAGNLSANPLREVALEMEAAGKRGDIGHARNLLRDLEKRLSELARVLENLPRD</sequence>
<dbReference type="Gene3D" id="1.20.120.160">
    <property type="entry name" value="HPT domain"/>
    <property type="match status" value="1"/>
</dbReference>
<evidence type="ECO:0000259" key="18">
    <source>
        <dbReference type="PROSITE" id="PS50894"/>
    </source>
</evidence>
<evidence type="ECO:0000256" key="2">
    <source>
        <dbReference type="ARBA" id="ARBA00004651"/>
    </source>
</evidence>
<dbReference type="InterPro" id="IPR036097">
    <property type="entry name" value="HisK_dim/P_sf"/>
</dbReference>
<comment type="caution">
    <text evidence="19">The sequence shown here is derived from an EMBL/GenBank/DDBJ whole genome shotgun (WGS) entry which is preliminary data.</text>
</comment>
<feature type="domain" description="HPt" evidence="18">
    <location>
        <begin position="758"/>
        <end position="851"/>
    </location>
</feature>
<evidence type="ECO:0000256" key="4">
    <source>
        <dbReference type="ARBA" id="ARBA00022475"/>
    </source>
</evidence>
<evidence type="ECO:0000256" key="8">
    <source>
        <dbReference type="ARBA" id="ARBA00022840"/>
    </source>
</evidence>
<feature type="domain" description="Response regulatory" evidence="16">
    <location>
        <begin position="451"/>
        <end position="569"/>
    </location>
</feature>
<feature type="modified residue" description="Phosphohistidine" evidence="12">
    <location>
        <position position="797"/>
    </location>
</feature>
<feature type="coiled-coil region" evidence="14">
    <location>
        <begin position="827"/>
        <end position="854"/>
    </location>
</feature>
<dbReference type="InterPro" id="IPR036641">
    <property type="entry name" value="HPT_dom_sf"/>
</dbReference>
<gene>
    <name evidence="19" type="ORF">PZA18_07430</name>
</gene>
<name>A0ABT7DXS0_9NEIS</name>
<comment type="catalytic activity">
    <reaction evidence="1">
        <text>ATP + protein L-histidine = ADP + protein N-phospho-L-histidine.</text>
        <dbReference type="EC" id="2.7.13.3"/>
    </reaction>
</comment>
<dbReference type="InterPro" id="IPR005467">
    <property type="entry name" value="His_kinase_dom"/>
</dbReference>
<evidence type="ECO:0000259" key="17">
    <source>
        <dbReference type="PROSITE" id="PS50113"/>
    </source>
</evidence>
<dbReference type="InterPro" id="IPR003594">
    <property type="entry name" value="HATPase_dom"/>
</dbReference>
<dbReference type="Pfam" id="PF00072">
    <property type="entry name" value="Response_reg"/>
    <property type="match status" value="2"/>
</dbReference>
<dbReference type="SMART" id="SM00388">
    <property type="entry name" value="HisKA"/>
    <property type="match status" value="1"/>
</dbReference>